<accession>A0P4N6</accession>
<dbReference type="PROSITE" id="PS00726">
    <property type="entry name" value="AP_NUCLEASE_F1_1"/>
    <property type="match status" value="1"/>
</dbReference>
<feature type="domain" description="Endonuclease/exonuclease/phosphatase" evidence="9">
    <location>
        <begin position="5"/>
        <end position="252"/>
    </location>
</feature>
<feature type="active site" description="Proton donor/acceptor" evidence="6">
    <location>
        <position position="151"/>
    </location>
</feature>
<dbReference type="AlphaFoldDB" id="A0P4N6"/>
<dbReference type="InterPro" id="IPR036691">
    <property type="entry name" value="Endo/exonu/phosph_ase_sf"/>
</dbReference>
<dbReference type="GO" id="GO:0006281">
    <property type="term" value="P:DNA repair"/>
    <property type="evidence" value="ECO:0007669"/>
    <property type="project" value="InterPro"/>
</dbReference>
<evidence type="ECO:0000256" key="8">
    <source>
        <dbReference type="PIRSR" id="PIRSR604808-3"/>
    </source>
</evidence>
<name>A0P4N6_9PROT</name>
<dbReference type="InterPro" id="IPR020848">
    <property type="entry name" value="AP_endonuclease_F1_CS"/>
</dbReference>
<feature type="binding site" evidence="7">
    <location>
        <position position="8"/>
    </location>
    <ligand>
        <name>Mg(2+)</name>
        <dbReference type="ChEBI" id="CHEBI:18420"/>
        <label>1</label>
    </ligand>
</feature>
<dbReference type="GO" id="GO:0008311">
    <property type="term" value="F:double-stranded DNA 3'-5' DNA exonuclease activity"/>
    <property type="evidence" value="ECO:0007669"/>
    <property type="project" value="InterPro"/>
</dbReference>
<dbReference type="NCBIfam" id="TIGR00633">
    <property type="entry name" value="xth"/>
    <property type="match status" value="1"/>
</dbReference>
<feature type="site" description="Transition state stabilizer" evidence="8">
    <location>
        <position position="153"/>
    </location>
</feature>
<keyword evidence="7" id="KW-0464">Manganese</keyword>
<feature type="site" description="Interaction with DNA substrate" evidence="8">
    <location>
        <position position="252"/>
    </location>
</feature>
<keyword evidence="11" id="KW-1185">Reference proteome</keyword>
<dbReference type="PANTHER" id="PTHR43250">
    <property type="entry name" value="EXODEOXYRIBONUCLEASE III"/>
    <property type="match status" value="1"/>
</dbReference>
<feature type="active site" description="Proton acceptor" evidence="6">
    <location>
        <position position="252"/>
    </location>
</feature>
<reference evidence="10 11" key="1">
    <citation type="submission" date="2006-11" db="EMBL/GenBank/DDBJ databases">
        <authorList>
            <person name="Giovannoni S."/>
            <person name="Vergin K."/>
            <person name="Ferriera S."/>
            <person name="Johnson J."/>
            <person name="Kravitz S."/>
            <person name="Beeson K."/>
            <person name="Sutton G."/>
            <person name="Rogers Y.-H."/>
            <person name="Friedman R."/>
            <person name="Frazier M."/>
            <person name="Venter J.C."/>
        </authorList>
    </citation>
    <scope>NUCLEOTIDE SEQUENCE [LARGE SCALE GENOMIC DNA]</scope>
    <source>
        <strain evidence="10 11">HTCC2181</strain>
    </source>
</reference>
<dbReference type="SUPFAM" id="SSF56219">
    <property type="entry name" value="DNase I-like"/>
    <property type="match status" value="1"/>
</dbReference>
<evidence type="ECO:0000256" key="7">
    <source>
        <dbReference type="PIRSR" id="PIRSR604808-2"/>
    </source>
</evidence>
<proteinExistence type="inferred from homology"/>
<dbReference type="OrthoDB" id="9803914at2"/>
<feature type="binding site" evidence="7">
    <location>
        <position position="153"/>
    </location>
    <ligand>
        <name>Mg(2+)</name>
        <dbReference type="ChEBI" id="CHEBI:18420"/>
        <label>1</label>
    </ligand>
</feature>
<evidence type="ECO:0000256" key="4">
    <source>
        <dbReference type="ARBA" id="ARBA00022801"/>
    </source>
</evidence>
<comment type="cofactor">
    <cofactor evidence="1">
        <name>Mn(2+)</name>
        <dbReference type="ChEBI" id="CHEBI:29035"/>
    </cofactor>
</comment>
<dbReference type="InterPro" id="IPR037493">
    <property type="entry name" value="ExoIII-like"/>
</dbReference>
<comment type="similarity">
    <text evidence="2">Belongs to the DNA repair enzymes AP/ExoA family.</text>
</comment>
<keyword evidence="3 7" id="KW-0479">Metal-binding</keyword>
<feature type="binding site" evidence="7">
    <location>
        <position position="151"/>
    </location>
    <ligand>
        <name>Mg(2+)</name>
        <dbReference type="ChEBI" id="CHEBI:18420"/>
        <label>1</label>
    </ligand>
</feature>
<dbReference type="GO" id="GO:0004519">
    <property type="term" value="F:endonuclease activity"/>
    <property type="evidence" value="ECO:0007669"/>
    <property type="project" value="InterPro"/>
</dbReference>
<evidence type="ECO:0000256" key="1">
    <source>
        <dbReference type="ARBA" id="ARBA00001936"/>
    </source>
</evidence>
<dbReference type="Pfam" id="PF03372">
    <property type="entry name" value="Exo_endo_phos"/>
    <property type="match status" value="1"/>
</dbReference>
<evidence type="ECO:0000259" key="9">
    <source>
        <dbReference type="Pfam" id="PF03372"/>
    </source>
</evidence>
<feature type="site" description="Important for catalytic activity" evidence="8">
    <location>
        <position position="222"/>
    </location>
</feature>
<keyword evidence="4" id="KW-0378">Hydrolase</keyword>
<feature type="binding site" evidence="7">
    <location>
        <position position="35"/>
    </location>
    <ligand>
        <name>Mg(2+)</name>
        <dbReference type="ChEBI" id="CHEBI:18420"/>
        <label>1</label>
    </ligand>
</feature>
<keyword evidence="5 7" id="KW-0460">Magnesium</keyword>
<dbReference type="PROSITE" id="PS51435">
    <property type="entry name" value="AP_NUCLEASE_F1_4"/>
    <property type="match status" value="1"/>
</dbReference>
<evidence type="ECO:0000256" key="6">
    <source>
        <dbReference type="PIRSR" id="PIRSR604808-1"/>
    </source>
</evidence>
<feature type="active site" evidence="6">
    <location>
        <position position="110"/>
    </location>
</feature>
<evidence type="ECO:0000313" key="11">
    <source>
        <dbReference type="Proteomes" id="UP000054262"/>
    </source>
</evidence>
<feature type="binding site" evidence="7">
    <location>
        <position position="252"/>
    </location>
    <ligand>
        <name>Mg(2+)</name>
        <dbReference type="ChEBI" id="CHEBI:18420"/>
        <label>1</label>
    </ligand>
</feature>
<comment type="caution">
    <text evidence="10">The sequence shown here is derived from an EMBL/GenBank/DDBJ whole genome shotgun (WGS) entry which is preliminary data.</text>
</comment>
<dbReference type="CDD" id="cd09086">
    <property type="entry name" value="ExoIII-like_AP-endo"/>
    <property type="match status" value="1"/>
</dbReference>
<evidence type="ECO:0000256" key="3">
    <source>
        <dbReference type="ARBA" id="ARBA00022723"/>
    </source>
</evidence>
<sequence length="260" mass="30050">MTKIATWNVNSLNVRLEHVIDWVKIHNPDILCLQETKQTNDKFSHEAFDSIGYKSYHNGQKTYNGVAIISNKELQNVGSDIPGFSDPQKRIIHGLYPSRSLGLIHVVSAYVPNGQSLDSEKFKYKVSWLEAFNTWVKSSYGKSDHHILTGDFNIAPRDIDCHDPEAWKGNILVSQIERDLFDAIIDIGFDDSFRVLNKDIQKFSWWDYRMAGFRRNLGMRIDHILTSHSLKENLTTAYIDEDPRKLERPSDHTPVITEFR</sequence>
<evidence type="ECO:0000256" key="2">
    <source>
        <dbReference type="ARBA" id="ARBA00007092"/>
    </source>
</evidence>
<protein>
    <submittedName>
        <fullName evidence="10">Exodeoxyribonuclease III:Exodeoxyribonuclease III xth</fullName>
    </submittedName>
</protein>
<feature type="binding site" evidence="7">
    <location>
        <position position="251"/>
    </location>
    <ligand>
        <name>Mg(2+)</name>
        <dbReference type="ChEBI" id="CHEBI:18420"/>
        <label>1</label>
    </ligand>
</feature>
<dbReference type="EMBL" id="AAUX01000001">
    <property type="protein sequence ID" value="EAV46496.1"/>
    <property type="molecule type" value="Genomic_DNA"/>
</dbReference>
<dbReference type="InterPro" id="IPR005135">
    <property type="entry name" value="Endo/exonuclease/phosphatase"/>
</dbReference>
<organism evidence="10 11">
    <name type="scientific">Methylophilales bacterium HTCC2181</name>
    <dbReference type="NCBI Taxonomy" id="383631"/>
    <lineage>
        <taxon>Bacteria</taxon>
        <taxon>Pseudomonadati</taxon>
        <taxon>Pseudomonadota</taxon>
        <taxon>Betaproteobacteria</taxon>
        <taxon>Nitrosomonadales</taxon>
        <taxon>OM43 clade</taxon>
    </lineage>
</organism>
<dbReference type="GO" id="GO:0003677">
    <property type="term" value="F:DNA binding"/>
    <property type="evidence" value="ECO:0007669"/>
    <property type="project" value="InterPro"/>
</dbReference>
<comment type="cofactor">
    <cofactor evidence="7">
        <name>Mg(2+)</name>
        <dbReference type="ChEBI" id="CHEBI:18420"/>
    </cofactor>
    <cofactor evidence="7">
        <name>Mn(2+)</name>
        <dbReference type="ChEBI" id="CHEBI:29035"/>
    </cofactor>
    <text evidence="7">Probably binds two magnesium or manganese ions per subunit.</text>
</comment>
<dbReference type="PANTHER" id="PTHR43250:SF2">
    <property type="entry name" value="EXODEOXYRIBONUCLEASE III"/>
    <property type="match status" value="1"/>
</dbReference>
<evidence type="ECO:0000313" key="10">
    <source>
        <dbReference type="EMBL" id="EAV46496.1"/>
    </source>
</evidence>
<dbReference type="Proteomes" id="UP000054262">
    <property type="component" value="Unassembled WGS sequence"/>
</dbReference>
<dbReference type="GO" id="GO:0046872">
    <property type="term" value="F:metal ion binding"/>
    <property type="evidence" value="ECO:0007669"/>
    <property type="project" value="UniProtKB-KW"/>
</dbReference>
<evidence type="ECO:0000256" key="5">
    <source>
        <dbReference type="ARBA" id="ARBA00022842"/>
    </source>
</evidence>
<gene>
    <name evidence="10" type="ORF">MB2181_00445</name>
</gene>
<dbReference type="PROSITE" id="PS00728">
    <property type="entry name" value="AP_NUCLEASE_F1_3"/>
    <property type="match status" value="1"/>
</dbReference>
<dbReference type="Gene3D" id="3.60.10.10">
    <property type="entry name" value="Endonuclease/exonuclease/phosphatase"/>
    <property type="match status" value="1"/>
</dbReference>
<dbReference type="NCBIfam" id="TIGR00195">
    <property type="entry name" value="exoDNase_III"/>
    <property type="match status" value="1"/>
</dbReference>
<dbReference type="InterPro" id="IPR020847">
    <property type="entry name" value="AP_endonuclease_F1_BS"/>
</dbReference>
<dbReference type="InterPro" id="IPR004808">
    <property type="entry name" value="AP_endonuc_1"/>
</dbReference>